<dbReference type="PIRSF" id="PIRSF016838">
    <property type="entry name" value="PafC"/>
    <property type="match status" value="1"/>
</dbReference>
<dbReference type="InterPro" id="IPR026881">
    <property type="entry name" value="WYL_dom"/>
</dbReference>
<dbReference type="InterPro" id="IPR028349">
    <property type="entry name" value="PafC-like"/>
</dbReference>
<dbReference type="InterPro" id="IPR057727">
    <property type="entry name" value="WCX_dom"/>
</dbReference>
<dbReference type="InterPro" id="IPR036388">
    <property type="entry name" value="WH-like_DNA-bd_sf"/>
</dbReference>
<dbReference type="Proteomes" id="UP000031830">
    <property type="component" value="Chromosome"/>
</dbReference>
<dbReference type="InterPro" id="IPR051534">
    <property type="entry name" value="CBASS_pafABC_assoc_protein"/>
</dbReference>
<evidence type="ECO:0000259" key="2">
    <source>
        <dbReference type="Pfam" id="PF13280"/>
    </source>
</evidence>
<dbReference type="KEGG" id="fpz:LA55_1541"/>
<dbReference type="Pfam" id="PF08279">
    <property type="entry name" value="HTH_11"/>
    <property type="match status" value="1"/>
</dbReference>
<dbReference type="PANTHER" id="PTHR34580">
    <property type="match status" value="1"/>
</dbReference>
<dbReference type="Pfam" id="PF25583">
    <property type="entry name" value="WCX"/>
    <property type="match status" value="1"/>
</dbReference>
<organism evidence="4 5">
    <name type="scientific">Francisella philomiragia</name>
    <dbReference type="NCBI Taxonomy" id="28110"/>
    <lineage>
        <taxon>Bacteria</taxon>
        <taxon>Pseudomonadati</taxon>
        <taxon>Pseudomonadota</taxon>
        <taxon>Gammaproteobacteria</taxon>
        <taxon>Thiotrichales</taxon>
        <taxon>Francisellaceae</taxon>
        <taxon>Francisella</taxon>
    </lineage>
</organism>
<dbReference type="EMBL" id="CP009440">
    <property type="protein sequence ID" value="AJI52631.1"/>
    <property type="molecule type" value="Genomic_DNA"/>
</dbReference>
<dbReference type="PROSITE" id="PS52050">
    <property type="entry name" value="WYL"/>
    <property type="match status" value="1"/>
</dbReference>
<dbReference type="OrthoDB" id="6521217at2"/>
<evidence type="ECO:0000313" key="5">
    <source>
        <dbReference type="Proteomes" id="UP000031830"/>
    </source>
</evidence>
<evidence type="ECO:0000259" key="3">
    <source>
        <dbReference type="Pfam" id="PF25583"/>
    </source>
</evidence>
<evidence type="ECO:0000313" key="4">
    <source>
        <dbReference type="EMBL" id="AJI52631.1"/>
    </source>
</evidence>
<dbReference type="AlphaFoldDB" id="A0A0B6D179"/>
<name>A0A0B6D179_9GAMM</name>
<proteinExistence type="predicted"/>
<feature type="domain" description="WCX" evidence="3">
    <location>
        <begin position="223"/>
        <end position="301"/>
    </location>
</feature>
<sequence>MPYKHDYDKTLTRLVSILNILNTGQGVASKDIAEEFNVSVRTIQRDFSERLAMFPLYKDKGKWYFIKGYTLEKNLNTEDSLVLKILDKFAEGIGEQFYSRTKKLLAKITNEKDNPIYAKLHIEDVSENLAEFKQLESAISQQLWIEFKYTISKASYTVKARPLKIINYDGFWYLMAVHNEIVKKYYLKGISNIVITDEPFKITRNINKMLTESTNVWFQENNEPFEVRLVVSNNIAKYLIRKPCSPTQKIIKQDESGMIISVTVSHEMEILPVIKRWLPDIKVIEPQSLNASLKSMLEEYLKGI</sequence>
<gene>
    <name evidence="4" type="ORF">LA55_1541</name>
</gene>
<dbReference type="InterPro" id="IPR013196">
    <property type="entry name" value="HTH_11"/>
</dbReference>
<feature type="domain" description="WYL" evidence="2">
    <location>
        <begin position="132"/>
        <end position="179"/>
    </location>
</feature>
<reference evidence="4 5" key="1">
    <citation type="journal article" date="2015" name="Genome Announc.">
        <title>Genome sequencing of 18 francisella strains to aid in assay development and testing.</title>
        <authorList>
            <person name="Johnson S.L."/>
            <person name="Daligault H.E."/>
            <person name="Davenport K.W."/>
            <person name="Coyne S.R."/>
            <person name="Frey K.G."/>
            <person name="Koroleva G.I."/>
            <person name="Broomall S.M."/>
            <person name="Bishop-Lilly K.A."/>
            <person name="Bruce D.C."/>
            <person name="Chertkov O."/>
            <person name="Freitas T."/>
            <person name="Jaissle J."/>
            <person name="Ladner J.T."/>
            <person name="Rosenzweig C.N."/>
            <person name="Gibbons H.S."/>
            <person name="Palacios G.F."/>
            <person name="Redden C.L."/>
            <person name="Xu Y."/>
            <person name="Minogue T.D."/>
            <person name="Chain P.S."/>
        </authorList>
    </citation>
    <scope>NUCLEOTIDE SEQUENCE [LARGE SCALE GENOMIC DNA]</scope>
    <source>
        <strain evidence="4 5">GA01-2794</strain>
    </source>
</reference>
<dbReference type="Gene3D" id="1.10.10.10">
    <property type="entry name" value="Winged helix-like DNA-binding domain superfamily/Winged helix DNA-binding domain"/>
    <property type="match status" value="1"/>
</dbReference>
<accession>A0A0B6D179</accession>
<feature type="domain" description="Helix-turn-helix type 11" evidence="1">
    <location>
        <begin position="14"/>
        <end position="62"/>
    </location>
</feature>
<protein>
    <submittedName>
        <fullName evidence="4">DeoR-like helix-turn-helix domain protein</fullName>
    </submittedName>
</protein>
<dbReference type="PANTHER" id="PTHR34580:SF1">
    <property type="entry name" value="PROTEIN PAFC"/>
    <property type="match status" value="1"/>
</dbReference>
<dbReference type="RefSeq" id="WP_044526620.1">
    <property type="nucleotide sequence ID" value="NZ_CP009440.1"/>
</dbReference>
<evidence type="ECO:0000259" key="1">
    <source>
        <dbReference type="Pfam" id="PF08279"/>
    </source>
</evidence>
<dbReference type="Pfam" id="PF13280">
    <property type="entry name" value="WYL"/>
    <property type="match status" value="1"/>
</dbReference>